<dbReference type="RefSeq" id="WP_380004478.1">
    <property type="nucleotide sequence ID" value="NZ_JBHLYR010000004.1"/>
</dbReference>
<dbReference type="EMBL" id="JBHLYR010000004">
    <property type="protein sequence ID" value="MFB9990499.1"/>
    <property type="molecule type" value="Genomic_DNA"/>
</dbReference>
<reference evidence="1 2" key="1">
    <citation type="submission" date="2024-09" db="EMBL/GenBank/DDBJ databases">
        <authorList>
            <person name="Sun Q."/>
            <person name="Mori K."/>
        </authorList>
    </citation>
    <scope>NUCLEOTIDE SEQUENCE [LARGE SCALE GENOMIC DNA]</scope>
    <source>
        <strain evidence="1 2">JCM 13503</strain>
    </source>
</reference>
<evidence type="ECO:0000313" key="2">
    <source>
        <dbReference type="Proteomes" id="UP001589733"/>
    </source>
</evidence>
<proteinExistence type="predicted"/>
<comment type="caution">
    <text evidence="1">The sequence shown here is derived from an EMBL/GenBank/DDBJ whole genome shotgun (WGS) entry which is preliminary data.</text>
</comment>
<organism evidence="1 2">
    <name type="scientific">Deinococcus oregonensis</name>
    <dbReference type="NCBI Taxonomy" id="1805970"/>
    <lineage>
        <taxon>Bacteria</taxon>
        <taxon>Thermotogati</taxon>
        <taxon>Deinococcota</taxon>
        <taxon>Deinococci</taxon>
        <taxon>Deinococcales</taxon>
        <taxon>Deinococcaceae</taxon>
        <taxon>Deinococcus</taxon>
    </lineage>
</organism>
<accession>A0ABV6ASM3</accession>
<sequence>MKATEEQRQETLLALLQHQELHTSSQSIAHEHFHCLVHLLIKAMKSQWVSELQVLQDKTPGLRSHFNQSNGWSLR</sequence>
<gene>
    <name evidence="1" type="ORF">ACFFLM_00655</name>
</gene>
<evidence type="ECO:0000313" key="1">
    <source>
        <dbReference type="EMBL" id="MFB9990499.1"/>
    </source>
</evidence>
<dbReference type="Proteomes" id="UP001589733">
    <property type="component" value="Unassembled WGS sequence"/>
</dbReference>
<name>A0ABV6ASM3_9DEIO</name>
<keyword evidence="2" id="KW-1185">Reference proteome</keyword>
<protein>
    <submittedName>
        <fullName evidence="1">Uncharacterized protein</fullName>
    </submittedName>
</protein>